<keyword evidence="3" id="KW-0479">Metal-binding</keyword>
<keyword evidence="8 12" id="KW-0238">DNA-binding</keyword>
<dbReference type="SMART" id="SM00980">
    <property type="entry name" value="THAP"/>
    <property type="match status" value="2"/>
</dbReference>
<keyword evidence="10" id="KW-0539">Nucleus</keyword>
<keyword evidence="7 13" id="KW-0175">Coiled coil</keyword>
<dbReference type="InterPro" id="IPR026516">
    <property type="entry name" value="THAP1/10"/>
</dbReference>
<protein>
    <submittedName>
        <fullName evidence="15">CAND1 protein</fullName>
    </submittedName>
</protein>
<evidence type="ECO:0000256" key="6">
    <source>
        <dbReference type="ARBA" id="ARBA00023015"/>
    </source>
</evidence>
<dbReference type="AlphaFoldDB" id="A0A836JFH9"/>
<evidence type="ECO:0000256" key="2">
    <source>
        <dbReference type="ARBA" id="ARBA00006177"/>
    </source>
</evidence>
<accession>A0A836JFH9</accession>
<dbReference type="EMBL" id="JAANHZ010000342">
    <property type="protein sequence ID" value="KAG5312004.1"/>
    <property type="molecule type" value="Genomic_DNA"/>
</dbReference>
<evidence type="ECO:0000259" key="14">
    <source>
        <dbReference type="PROSITE" id="PS50950"/>
    </source>
</evidence>
<keyword evidence="16" id="KW-1185">Reference proteome</keyword>
<dbReference type="SMART" id="SM00692">
    <property type="entry name" value="DM3"/>
    <property type="match status" value="2"/>
</dbReference>
<evidence type="ECO:0000313" key="16">
    <source>
        <dbReference type="Proteomes" id="UP000667349"/>
    </source>
</evidence>
<comment type="caution">
    <text evidence="15">The sequence shown here is derived from an EMBL/GenBank/DDBJ whole genome shotgun (WGS) entry which is preliminary data.</text>
</comment>
<dbReference type="Gene3D" id="1.25.10.10">
    <property type="entry name" value="Leucine-rich Repeat Variant"/>
    <property type="match status" value="1"/>
</dbReference>
<evidence type="ECO:0000256" key="3">
    <source>
        <dbReference type="ARBA" id="ARBA00022723"/>
    </source>
</evidence>
<dbReference type="PANTHER" id="PTHR46600">
    <property type="entry name" value="THAP DOMAIN-CONTAINING"/>
    <property type="match status" value="1"/>
</dbReference>
<keyword evidence="4 12" id="KW-0863">Zinc-finger</keyword>
<reference evidence="15" key="1">
    <citation type="submission" date="2020-02" db="EMBL/GenBank/DDBJ databases">
        <title>Relaxed selection underlies rapid genomic changes in the transitions from sociality to social parasitism in ants.</title>
        <authorList>
            <person name="Bi X."/>
        </authorList>
    </citation>
    <scope>NUCLEOTIDE SEQUENCE</scope>
    <source>
        <strain evidence="15">BGI-DK2013a</strain>
        <tissue evidence="15">Whole body</tissue>
    </source>
</reference>
<evidence type="ECO:0000256" key="12">
    <source>
        <dbReference type="PROSITE-ProRule" id="PRU00309"/>
    </source>
</evidence>
<keyword evidence="9" id="KW-0804">Transcription</keyword>
<dbReference type="InterPro" id="IPR006612">
    <property type="entry name" value="THAP_Znf"/>
</dbReference>
<evidence type="ECO:0000313" key="15">
    <source>
        <dbReference type="EMBL" id="KAG5312004.1"/>
    </source>
</evidence>
<dbReference type="SUPFAM" id="SSF57716">
    <property type="entry name" value="Glucocorticoid receptor-like (DNA-binding domain)"/>
    <property type="match status" value="2"/>
</dbReference>
<feature type="non-terminal residue" evidence="15">
    <location>
        <position position="1"/>
    </location>
</feature>
<evidence type="ECO:0000256" key="10">
    <source>
        <dbReference type="ARBA" id="ARBA00023242"/>
    </source>
</evidence>
<evidence type="ECO:0000256" key="1">
    <source>
        <dbReference type="ARBA" id="ARBA00004642"/>
    </source>
</evidence>
<evidence type="ECO:0000256" key="13">
    <source>
        <dbReference type="SAM" id="Coils"/>
    </source>
</evidence>
<keyword evidence="6" id="KW-0805">Transcription regulation</keyword>
<feature type="coiled-coil region" evidence="13">
    <location>
        <begin position="343"/>
        <end position="370"/>
    </location>
</feature>
<comment type="similarity">
    <text evidence="2">Belongs to the THAP1 family.</text>
</comment>
<dbReference type="GO" id="GO:0008270">
    <property type="term" value="F:zinc ion binding"/>
    <property type="evidence" value="ECO:0007669"/>
    <property type="project" value="UniProtKB-KW"/>
</dbReference>
<evidence type="ECO:0000256" key="8">
    <source>
        <dbReference type="ARBA" id="ARBA00023125"/>
    </source>
</evidence>
<dbReference type="GO" id="GO:0043565">
    <property type="term" value="F:sequence-specific DNA binding"/>
    <property type="evidence" value="ECO:0007669"/>
    <property type="project" value="InterPro"/>
</dbReference>
<evidence type="ECO:0000256" key="5">
    <source>
        <dbReference type="ARBA" id="ARBA00022833"/>
    </source>
</evidence>
<evidence type="ECO:0000256" key="7">
    <source>
        <dbReference type="ARBA" id="ARBA00023054"/>
    </source>
</evidence>
<keyword evidence="5" id="KW-0862">Zinc</keyword>
<dbReference type="InterPro" id="IPR011989">
    <property type="entry name" value="ARM-like"/>
</dbReference>
<dbReference type="PANTHER" id="PTHR46600:SF1">
    <property type="entry name" value="THAP DOMAIN-CONTAINING PROTEIN 1"/>
    <property type="match status" value="1"/>
</dbReference>
<feature type="domain" description="THAP-type" evidence="14">
    <location>
        <begin position="154"/>
        <end position="233"/>
    </location>
</feature>
<feature type="domain" description="THAP-type" evidence="14">
    <location>
        <begin position="51"/>
        <end position="151"/>
    </location>
</feature>
<organism evidence="15 16">
    <name type="scientific">Acromyrmex insinuator</name>
    <dbReference type="NCBI Taxonomy" id="230686"/>
    <lineage>
        <taxon>Eukaryota</taxon>
        <taxon>Metazoa</taxon>
        <taxon>Ecdysozoa</taxon>
        <taxon>Arthropoda</taxon>
        <taxon>Hexapoda</taxon>
        <taxon>Insecta</taxon>
        <taxon>Pterygota</taxon>
        <taxon>Neoptera</taxon>
        <taxon>Endopterygota</taxon>
        <taxon>Hymenoptera</taxon>
        <taxon>Apocrita</taxon>
        <taxon>Aculeata</taxon>
        <taxon>Formicoidea</taxon>
        <taxon>Formicidae</taxon>
        <taxon>Myrmicinae</taxon>
        <taxon>Acromyrmex</taxon>
    </lineage>
</organism>
<comment type="subcellular location">
    <subcellularLocation>
        <location evidence="1">Nucleus</location>
        <location evidence="1">Nucleoplasm</location>
    </subcellularLocation>
</comment>
<dbReference type="Proteomes" id="UP000667349">
    <property type="component" value="Unassembled WGS sequence"/>
</dbReference>
<evidence type="ECO:0000256" key="9">
    <source>
        <dbReference type="ARBA" id="ARBA00023163"/>
    </source>
</evidence>
<dbReference type="PROSITE" id="PS50950">
    <property type="entry name" value="ZF_THAP"/>
    <property type="match status" value="2"/>
</dbReference>
<dbReference type="Gene3D" id="6.20.210.20">
    <property type="entry name" value="THAP domain"/>
    <property type="match status" value="1"/>
</dbReference>
<gene>
    <name evidence="15" type="primary">Cand1_0</name>
    <name evidence="15" type="ORF">G6Z75_0009135</name>
</gene>
<evidence type="ECO:0000256" key="4">
    <source>
        <dbReference type="ARBA" id="ARBA00022771"/>
    </source>
</evidence>
<sequence length="381" mass="44587">MLEFFQALVQANLPELGYRDLLSMLIVPVTSSLLHKQAYHSLAKCAAALTIPWHDEAQCIVQQLLKDVQNPSDIQNVAQHIFALLVIGEIGRHVFPLKDQRLLKQWINNFPTKNWTPTNSAILCSNHFTEDCFERSAFKVRLKPNSIPTRFDSPPHSYCIYCKRKRIYKSGYSFFKFPVDKSDLLKKWLDNIGIKNWIPNNSSLLCSEHFEETCFRKIGKYLKLKEGSVPTIFKVEYFNNIKSVIFFIIVTISTEIIPPYETEFNQKIHFNDNDEFDTLQQASCNELRKQHSGEENADKLSISDNTEIISSIIHDHHYDASPATLRRKLIKSQKILKNKDRIIKLQRRQLQHLRIRLMNLKDIIMKLRRQRMVKPVHQKII</sequence>
<name>A0A836JFH9_9HYME</name>
<evidence type="ECO:0000256" key="11">
    <source>
        <dbReference type="ARBA" id="ARBA00023306"/>
    </source>
</evidence>
<dbReference type="GO" id="GO:0005654">
    <property type="term" value="C:nucleoplasm"/>
    <property type="evidence" value="ECO:0007669"/>
    <property type="project" value="UniProtKB-SubCell"/>
</dbReference>
<proteinExistence type="inferred from homology"/>
<keyword evidence="11" id="KW-0131">Cell cycle</keyword>
<dbReference type="Pfam" id="PF05485">
    <property type="entry name" value="THAP"/>
    <property type="match status" value="2"/>
</dbReference>
<dbReference type="InterPro" id="IPR038441">
    <property type="entry name" value="THAP_Znf_sf"/>
</dbReference>
<feature type="non-terminal residue" evidence="15">
    <location>
        <position position="381"/>
    </location>
</feature>